<dbReference type="RefSeq" id="WP_042211226.1">
    <property type="nucleotide sequence ID" value="NZ_CP009285.1"/>
</dbReference>
<comment type="similarity">
    <text evidence="2">Belongs to the glycosyltransferase 2 family.</text>
</comment>
<evidence type="ECO:0000313" key="8">
    <source>
        <dbReference type="Proteomes" id="UP000029518"/>
    </source>
</evidence>
<evidence type="ECO:0000259" key="5">
    <source>
        <dbReference type="Pfam" id="PF00535"/>
    </source>
</evidence>
<keyword evidence="3" id="KW-0328">Glycosyltransferase</keyword>
<evidence type="ECO:0000259" key="6">
    <source>
        <dbReference type="Pfam" id="PF02709"/>
    </source>
</evidence>
<dbReference type="HOGENOM" id="CLU_025996_24_2_9"/>
<feature type="domain" description="Glycosyltransferase 2-like" evidence="5">
    <location>
        <begin position="4"/>
        <end position="129"/>
    </location>
</feature>
<evidence type="ECO:0000256" key="4">
    <source>
        <dbReference type="ARBA" id="ARBA00022679"/>
    </source>
</evidence>
<evidence type="ECO:0000313" key="7">
    <source>
        <dbReference type="EMBL" id="AIQ56963.1"/>
    </source>
</evidence>
<dbReference type="Gene3D" id="3.90.550.10">
    <property type="entry name" value="Spore Coat Polysaccharide Biosynthesis Protein SpsA, Chain A"/>
    <property type="match status" value="1"/>
</dbReference>
<accession>A0A089LCV5</accession>
<protein>
    <recommendedName>
        <fullName evidence="9">Glycosyltransferase 2-like domain-containing protein</fullName>
    </recommendedName>
</protein>
<dbReference type="OrthoDB" id="9812302at2"/>
<feature type="domain" description="Galactosyltransferase C-terminal" evidence="6">
    <location>
        <begin position="168"/>
        <end position="224"/>
    </location>
</feature>
<dbReference type="Pfam" id="PF00535">
    <property type="entry name" value="Glycos_transf_2"/>
    <property type="match status" value="1"/>
</dbReference>
<dbReference type="EMBL" id="CP009285">
    <property type="protein sequence ID" value="AIQ56963.1"/>
    <property type="molecule type" value="Genomic_DNA"/>
</dbReference>
<organism evidence="7 8">
    <name type="scientific">Paenibacillus borealis</name>
    <dbReference type="NCBI Taxonomy" id="160799"/>
    <lineage>
        <taxon>Bacteria</taxon>
        <taxon>Bacillati</taxon>
        <taxon>Bacillota</taxon>
        <taxon>Bacilli</taxon>
        <taxon>Bacillales</taxon>
        <taxon>Paenibacillaceae</taxon>
        <taxon>Paenibacillus</taxon>
    </lineage>
</organism>
<dbReference type="InterPro" id="IPR029044">
    <property type="entry name" value="Nucleotide-diphossugar_trans"/>
</dbReference>
<keyword evidence="4" id="KW-0808">Transferase</keyword>
<dbReference type="PANTHER" id="PTHR43179:SF12">
    <property type="entry name" value="GALACTOFURANOSYLTRANSFERASE GLFT2"/>
    <property type="match status" value="1"/>
</dbReference>
<dbReference type="InterPro" id="IPR001173">
    <property type="entry name" value="Glyco_trans_2-like"/>
</dbReference>
<dbReference type="Proteomes" id="UP000029518">
    <property type="component" value="Chromosome"/>
</dbReference>
<dbReference type="PANTHER" id="PTHR43179">
    <property type="entry name" value="RHAMNOSYLTRANSFERASE WBBL"/>
    <property type="match status" value="1"/>
</dbReference>
<dbReference type="GO" id="GO:0016757">
    <property type="term" value="F:glycosyltransferase activity"/>
    <property type="evidence" value="ECO:0007669"/>
    <property type="project" value="UniProtKB-KW"/>
</dbReference>
<dbReference type="KEGG" id="pbd:PBOR_08485"/>
<dbReference type="CDD" id="cd00761">
    <property type="entry name" value="Glyco_tranf_GTA_type"/>
    <property type="match status" value="1"/>
</dbReference>
<comment type="pathway">
    <text evidence="1">Cell wall biogenesis; cell wall polysaccharide biosynthesis.</text>
</comment>
<dbReference type="AlphaFoldDB" id="A0A089LCV5"/>
<keyword evidence="8" id="KW-1185">Reference proteome</keyword>
<evidence type="ECO:0000256" key="1">
    <source>
        <dbReference type="ARBA" id="ARBA00004776"/>
    </source>
</evidence>
<evidence type="ECO:0000256" key="3">
    <source>
        <dbReference type="ARBA" id="ARBA00022676"/>
    </source>
</evidence>
<reference evidence="7" key="1">
    <citation type="submission" date="2014-08" db="EMBL/GenBank/DDBJ databases">
        <title>Comparative genomics of the Paenibacillus odorifer group.</title>
        <authorList>
            <person name="den Bakker H.C."/>
            <person name="Tsai Y.-C.Y.-C."/>
            <person name="Martin N."/>
            <person name="Korlach J."/>
            <person name="Wiedmann M."/>
        </authorList>
    </citation>
    <scope>NUCLEOTIDE SEQUENCE [LARGE SCALE GENOMIC DNA]</scope>
    <source>
        <strain evidence="7">DSM 13188</strain>
    </source>
</reference>
<sequence length="368" mass="43304">MRFSFIIPAYQNRNLLLNCLKALNYQEGYGRDEYEVIVIDDGSNYPLYPFIKNINQNYSLDYIYLNRDELSSRSRARNHGLKVAKGEYIVFIDADIIVKPDYLSELDRVFRMEEEAMIIGTRLMLRDNVTYQDLCNKNVFDKFSLTAGKPEMFDFRLPIFDKLSYNSSAMKFPYIYGLTCNLAVPKSKLELTGGFDEELIFWGIEDIELSYRLYEAGVKIIINSKLEVLHQLHGNHGTFVEEDKIEGLYKNIDVFLRKHRGVLPLSDEEVKAFFSSIATRYTMLESREDIPLKLRFDFRKKQDLEMLKEVIEKTSDWEGLELEVYDFIEDTDLDIWIQLLGKRKSSIKYFPITMKCIFEKGEVIYEEI</sequence>
<evidence type="ECO:0008006" key="9">
    <source>
        <dbReference type="Google" id="ProtNLM"/>
    </source>
</evidence>
<gene>
    <name evidence="7" type="ORF">PBOR_08485</name>
</gene>
<evidence type="ECO:0000256" key="2">
    <source>
        <dbReference type="ARBA" id="ARBA00006739"/>
    </source>
</evidence>
<dbReference type="SUPFAM" id="SSF53448">
    <property type="entry name" value="Nucleotide-diphospho-sugar transferases"/>
    <property type="match status" value="1"/>
</dbReference>
<name>A0A089LCV5_PAEBO</name>
<dbReference type="InterPro" id="IPR027791">
    <property type="entry name" value="Galactosyl_T_C"/>
</dbReference>
<proteinExistence type="inferred from homology"/>
<dbReference type="Pfam" id="PF02709">
    <property type="entry name" value="Glyco_transf_7C"/>
    <property type="match status" value="1"/>
</dbReference>